<evidence type="ECO:0000313" key="1">
    <source>
        <dbReference type="EMBL" id="AOS66172.1"/>
    </source>
</evidence>
<dbReference type="RefSeq" id="WP_157421330.1">
    <property type="nucleotide sequence ID" value="NZ_CP014859.1"/>
</dbReference>
<name>A0AAC9HV77_9PSEU</name>
<gene>
    <name evidence="1" type="ORF">TL08_27020</name>
</gene>
<reference evidence="2" key="1">
    <citation type="submission" date="2016-03" db="EMBL/GenBank/DDBJ databases">
        <title>Complete genome sequence of the type strain Actinoalloteichus hymeniacidonis DSM 45092.</title>
        <authorList>
            <person name="Schaffert L."/>
            <person name="Albersmeier A."/>
            <person name="Winkler A."/>
            <person name="Kalinowski J."/>
            <person name="Zotchev S."/>
            <person name="Ruckert C."/>
        </authorList>
    </citation>
    <scope>NUCLEOTIDE SEQUENCE [LARGE SCALE GENOMIC DNA]</scope>
    <source>
        <strain evidence="2">HPA177(T) (DSM 45092(T))</strain>
    </source>
</reference>
<evidence type="ECO:0008006" key="3">
    <source>
        <dbReference type="Google" id="ProtNLM"/>
    </source>
</evidence>
<proteinExistence type="predicted"/>
<accession>A0AAC9HV77</accession>
<dbReference type="Proteomes" id="UP000095210">
    <property type="component" value="Chromosome"/>
</dbReference>
<dbReference type="EMBL" id="CP014859">
    <property type="protein sequence ID" value="AOS66172.1"/>
    <property type="molecule type" value="Genomic_DNA"/>
</dbReference>
<evidence type="ECO:0000313" key="2">
    <source>
        <dbReference type="Proteomes" id="UP000095210"/>
    </source>
</evidence>
<sequence length="120" mass="13198">MTSTPTTGGGAVDIEVSEETVLGVRSVLLAEAERLRGGLIHLHRELNVEPMGGDPVSLEAAPIWTGRLAVDQDSYWQRCWDYMESLRQAGEELTQIALTYGYTEEEISNSFTPVRAGLDD</sequence>
<keyword evidence="2" id="KW-1185">Reference proteome</keyword>
<dbReference type="AlphaFoldDB" id="A0AAC9HV77"/>
<organism evidence="1 2">
    <name type="scientific">Actinoalloteichus hymeniacidonis</name>
    <dbReference type="NCBI Taxonomy" id="340345"/>
    <lineage>
        <taxon>Bacteria</taxon>
        <taxon>Bacillati</taxon>
        <taxon>Actinomycetota</taxon>
        <taxon>Actinomycetes</taxon>
        <taxon>Pseudonocardiales</taxon>
        <taxon>Pseudonocardiaceae</taxon>
        <taxon>Actinoalloteichus</taxon>
    </lineage>
</organism>
<dbReference type="KEGG" id="ahm:TL08_27020"/>
<protein>
    <recommendedName>
        <fullName evidence="3">PE domain-containing protein</fullName>
    </recommendedName>
</protein>